<keyword evidence="1" id="KW-0812">Transmembrane</keyword>
<dbReference type="SUPFAM" id="SSF51735">
    <property type="entry name" value="NAD(P)-binding Rossmann-fold domains"/>
    <property type="match status" value="1"/>
</dbReference>
<feature type="domain" description="3-hydroxyacyl-CoA dehydrogenase NAD binding" evidence="2">
    <location>
        <begin position="6"/>
        <end position="87"/>
    </location>
</feature>
<proteinExistence type="predicted"/>
<keyword evidence="4" id="KW-1185">Reference proteome</keyword>
<dbReference type="Pfam" id="PF02737">
    <property type="entry name" value="3HCDH_N"/>
    <property type="match status" value="1"/>
</dbReference>
<dbReference type="InterPro" id="IPR036291">
    <property type="entry name" value="NAD(P)-bd_dom_sf"/>
</dbReference>
<comment type="caution">
    <text evidence="3">The sequence shown here is derived from an EMBL/GenBank/DDBJ whole genome shotgun (WGS) entry which is preliminary data.</text>
</comment>
<dbReference type="GO" id="GO:0070403">
    <property type="term" value="F:NAD+ binding"/>
    <property type="evidence" value="ECO:0007669"/>
    <property type="project" value="InterPro"/>
</dbReference>
<dbReference type="InterPro" id="IPR006176">
    <property type="entry name" value="3-OHacyl-CoA_DH_NAD-bd"/>
</dbReference>
<evidence type="ECO:0000256" key="1">
    <source>
        <dbReference type="SAM" id="Phobius"/>
    </source>
</evidence>
<evidence type="ECO:0000259" key="2">
    <source>
        <dbReference type="Pfam" id="PF02737"/>
    </source>
</evidence>
<dbReference type="GO" id="GO:0006631">
    <property type="term" value="P:fatty acid metabolic process"/>
    <property type="evidence" value="ECO:0007669"/>
    <property type="project" value="InterPro"/>
</dbReference>
<dbReference type="EMBL" id="CAIJEN010000003">
    <property type="protein sequence ID" value="CAD0084137.1"/>
    <property type="molecule type" value="Genomic_DNA"/>
</dbReference>
<dbReference type="Proteomes" id="UP000716446">
    <property type="component" value="Unassembled WGS sequence"/>
</dbReference>
<evidence type="ECO:0000313" key="3">
    <source>
        <dbReference type="EMBL" id="CAD0084137.1"/>
    </source>
</evidence>
<keyword evidence="1" id="KW-1133">Transmembrane helix</keyword>
<organism evidence="3 4">
    <name type="scientific">Aureobasidium vineae</name>
    <dbReference type="NCBI Taxonomy" id="2773715"/>
    <lineage>
        <taxon>Eukaryota</taxon>
        <taxon>Fungi</taxon>
        <taxon>Dikarya</taxon>
        <taxon>Ascomycota</taxon>
        <taxon>Pezizomycotina</taxon>
        <taxon>Dothideomycetes</taxon>
        <taxon>Dothideomycetidae</taxon>
        <taxon>Dothideales</taxon>
        <taxon>Saccotheciaceae</taxon>
        <taxon>Aureobasidium</taxon>
    </lineage>
</organism>
<protein>
    <recommendedName>
        <fullName evidence="2">3-hydroxyacyl-CoA dehydrogenase NAD binding domain-containing protein</fullName>
    </recommendedName>
</protein>
<evidence type="ECO:0000313" key="4">
    <source>
        <dbReference type="Proteomes" id="UP000716446"/>
    </source>
</evidence>
<gene>
    <name evidence="3" type="ORF">AWRI4619_LOCUS2704</name>
</gene>
<dbReference type="AlphaFoldDB" id="A0A9N8JA36"/>
<sequence>MSMIKTVGIVGTGVIGASWTGLFLARGLRVVVSDPASGSGQKLDKYLKTIWPDLKKIGLAPGASLDNYQFVGASLKDHYSKVDFVQEVSLTVSIF</sequence>
<feature type="transmembrane region" description="Helical" evidence="1">
    <location>
        <begin position="6"/>
        <end position="25"/>
    </location>
</feature>
<name>A0A9N8JA36_9PEZI</name>
<dbReference type="Gene3D" id="3.40.50.720">
    <property type="entry name" value="NAD(P)-binding Rossmann-like Domain"/>
    <property type="match status" value="1"/>
</dbReference>
<keyword evidence="1" id="KW-0472">Membrane</keyword>
<accession>A0A9N8JA36</accession>
<reference evidence="3" key="1">
    <citation type="submission" date="2020-06" db="EMBL/GenBank/DDBJ databases">
        <authorList>
            <person name="Onetto C."/>
        </authorList>
    </citation>
    <scope>NUCLEOTIDE SEQUENCE</scope>
</reference>